<dbReference type="EMBL" id="JADQDF010000001">
    <property type="protein sequence ID" value="MBW0130617.1"/>
    <property type="molecule type" value="Genomic_DNA"/>
</dbReference>
<evidence type="ECO:0000313" key="5">
    <source>
        <dbReference type="EMBL" id="MBW0130617.1"/>
    </source>
</evidence>
<evidence type="ECO:0000259" key="4">
    <source>
        <dbReference type="PROSITE" id="PS51387"/>
    </source>
</evidence>
<keyword evidence="3" id="KW-0560">Oxidoreductase</keyword>
<gene>
    <name evidence="5" type="ORF">I4I82_23510</name>
</gene>
<dbReference type="InterPro" id="IPR016166">
    <property type="entry name" value="FAD-bd_PCMH"/>
</dbReference>
<proteinExistence type="predicted"/>
<evidence type="ECO:0000256" key="3">
    <source>
        <dbReference type="ARBA" id="ARBA00023002"/>
    </source>
</evidence>
<keyword evidence="6" id="KW-1185">Reference proteome</keyword>
<dbReference type="RefSeq" id="WP_218589021.1">
    <property type="nucleotide sequence ID" value="NZ_JADQDE010000001.1"/>
</dbReference>
<feature type="domain" description="FAD-binding PCMH-type" evidence="4">
    <location>
        <begin position="1"/>
        <end position="175"/>
    </location>
</feature>
<dbReference type="Pfam" id="PF03450">
    <property type="entry name" value="CO_deh_flav_C"/>
    <property type="match status" value="1"/>
</dbReference>
<evidence type="ECO:0000256" key="1">
    <source>
        <dbReference type="ARBA" id="ARBA00022630"/>
    </source>
</evidence>
<evidence type="ECO:0000256" key="2">
    <source>
        <dbReference type="ARBA" id="ARBA00022827"/>
    </source>
</evidence>
<evidence type="ECO:0000313" key="6">
    <source>
        <dbReference type="Proteomes" id="UP000694300"/>
    </source>
</evidence>
<dbReference type="InterPro" id="IPR002346">
    <property type="entry name" value="Mopterin_DH_FAD-bd"/>
</dbReference>
<dbReference type="PANTHER" id="PTHR42659">
    <property type="entry name" value="XANTHINE DEHYDROGENASE SUBUNIT C-RELATED"/>
    <property type="match status" value="1"/>
</dbReference>
<keyword evidence="1" id="KW-0285">Flavoprotein</keyword>
<keyword evidence="2" id="KW-0274">FAD</keyword>
<dbReference type="PROSITE" id="PS51387">
    <property type="entry name" value="FAD_PCMH"/>
    <property type="match status" value="1"/>
</dbReference>
<protein>
    <submittedName>
        <fullName evidence="5">FAD binding domain-containing protein</fullName>
    </submittedName>
</protein>
<dbReference type="Pfam" id="PF00941">
    <property type="entry name" value="FAD_binding_5"/>
    <property type="match status" value="1"/>
</dbReference>
<comment type="caution">
    <text evidence="5">The sequence shown here is derived from an EMBL/GenBank/DDBJ whole genome shotgun (WGS) entry which is preliminary data.</text>
</comment>
<reference evidence="5 6" key="1">
    <citation type="submission" date="2020-11" db="EMBL/GenBank/DDBJ databases">
        <title>Pseudonocardia abyssalis sp. nov. and Pseudonocardia oceani sp. nov., description and phylogenomic analysis of two novel actinomycetes isolated from the deep Southern Ocean.</title>
        <authorList>
            <person name="Parra J."/>
        </authorList>
    </citation>
    <scope>NUCLEOTIDE SEQUENCE [LARGE SCALE GENOMIC DNA]</scope>
    <source>
        <strain evidence="6">KRD185</strain>
    </source>
</reference>
<organism evidence="5 6">
    <name type="scientific">Pseudonocardia oceani</name>
    <dbReference type="NCBI Taxonomy" id="2792013"/>
    <lineage>
        <taxon>Bacteria</taxon>
        <taxon>Bacillati</taxon>
        <taxon>Actinomycetota</taxon>
        <taxon>Actinomycetes</taxon>
        <taxon>Pseudonocardiales</taxon>
        <taxon>Pseudonocardiaceae</taxon>
        <taxon>Pseudonocardia</taxon>
    </lineage>
</organism>
<dbReference type="PANTHER" id="PTHR42659:SF2">
    <property type="entry name" value="XANTHINE DEHYDROGENASE SUBUNIT C-RELATED"/>
    <property type="match status" value="1"/>
</dbReference>
<name>A0ABS6UEE0_9PSEU</name>
<sequence>MKPFSFHSPRGLGEAVDLLERHGPGAQVIAGGQTLLLALKERLARPSALVSLAEVADLRGWRHTDSGALEIGAATTYAALAEADFRGWHAEIAAVAGDLADRPVRTMGTIGGALCAADPRFDMVTLAVALDAELDVVGAGGGRTIAAAAFFDPAGGTVLRAGEILTTVRFGPQTAFSGVAFQKFRYRVFDAALVSAVCALRLGADGAVAGARVTVGAVHPAPVLASAAAERLTGGTPTAVDTVEVGLVAADEVLPAEQATTVPRRYQRELIGVLVGRAIALADERAHTTTAHTTTAGS</sequence>
<dbReference type="InterPro" id="IPR051312">
    <property type="entry name" value="Diverse_Substr_Oxidored"/>
</dbReference>
<dbReference type="Proteomes" id="UP000694300">
    <property type="component" value="Unassembled WGS sequence"/>
</dbReference>
<dbReference type="InterPro" id="IPR005107">
    <property type="entry name" value="CO_DH_flav_C"/>
</dbReference>
<accession>A0ABS6UEE0</accession>
<dbReference type="SMART" id="SM01092">
    <property type="entry name" value="CO_deh_flav_C"/>
    <property type="match status" value="1"/>
</dbReference>